<sequence>MATVHTISILKYLVGANLKHLIYNENGNPIVTCYAVIGQWLIRTETAQGGHPHAEVLCLSELGREKPNEVILSLSPCTEFSNTPPCCYSLLACCSSLTLLELDMTQAESIRFLRCFISIGWTRSRSIALIPSMGFMVNVNAEQRLQDQRTRLLTRNIYPNPSIFEVTKNGVIMEQKTDVLTRLRILSKKLNRDIRSGNVPIKLPVVISLNSSLRKKINKIHRSLIYSRMISRRLKRLTSCLAITNDMNFIDPIQTNTDLFMTRINPSIPLLKRTDFNSQPRINNPNTLLYRSTRPLTRRLFLLNQIIDC</sequence>
<accession>A0ABX4MEY6</accession>
<gene>
    <name evidence="1" type="primary">ribD</name>
    <name evidence="1" type="ORF">MAGCAS_125</name>
</gene>
<evidence type="ECO:0000313" key="2">
    <source>
        <dbReference type="Proteomes" id="UP000229707"/>
    </source>
</evidence>
<proteinExistence type="predicted"/>
<name>A0ABX4MEY6_9HYPH</name>
<keyword evidence="2" id="KW-1185">Reference proteome</keyword>
<dbReference type="EMBL" id="NXGL01000017">
    <property type="protein sequence ID" value="PIM95048.1"/>
    <property type="molecule type" value="Genomic_DNA"/>
</dbReference>
<protein>
    <submittedName>
        <fullName evidence="1">Riboflavin biosynthesis protein RibD</fullName>
    </submittedName>
</protein>
<comment type="caution">
    <text evidence="1">The sequence shown here is derived from an EMBL/GenBank/DDBJ whole genome shotgun (WGS) entry which is preliminary data.</text>
</comment>
<dbReference type="SUPFAM" id="SSF53927">
    <property type="entry name" value="Cytidine deaminase-like"/>
    <property type="match status" value="1"/>
</dbReference>
<organism evidence="1 2">
    <name type="scientific">Candidatus Hodgkinia cicadicola</name>
    <dbReference type="NCBI Taxonomy" id="573658"/>
    <lineage>
        <taxon>Bacteria</taxon>
        <taxon>Pseudomonadati</taxon>
        <taxon>Pseudomonadota</taxon>
        <taxon>Alphaproteobacteria</taxon>
        <taxon>Hyphomicrobiales</taxon>
        <taxon>Candidatus Hodgkinia</taxon>
    </lineage>
</organism>
<reference evidence="1" key="1">
    <citation type="submission" date="2017-09" db="EMBL/GenBank/DDBJ databases">
        <authorList>
            <person name="Campbell M.A."/>
            <person name="Lukasik P."/>
            <person name="Simon C."/>
            <person name="McCutcheon J.P."/>
        </authorList>
    </citation>
    <scope>NUCLEOTIDE SEQUENCE [LARGE SCALE GENOMIC DNA]</scope>
    <source>
        <strain evidence="1">MAGCAS</strain>
    </source>
</reference>
<dbReference type="InterPro" id="IPR016193">
    <property type="entry name" value="Cytidine_deaminase-like"/>
</dbReference>
<evidence type="ECO:0000313" key="1">
    <source>
        <dbReference type="EMBL" id="PIM95048.1"/>
    </source>
</evidence>
<dbReference type="Proteomes" id="UP000229707">
    <property type="component" value="Unassembled WGS sequence"/>
</dbReference>